<dbReference type="OrthoDB" id="5465285at2"/>
<dbReference type="Proteomes" id="UP000269883">
    <property type="component" value="Chromosome"/>
</dbReference>
<evidence type="ECO:0008006" key="3">
    <source>
        <dbReference type="Google" id="ProtNLM"/>
    </source>
</evidence>
<dbReference type="Pfam" id="PF10049">
    <property type="entry name" value="DUF2283"/>
    <property type="match status" value="1"/>
</dbReference>
<reference evidence="1 2" key="1">
    <citation type="journal article" date="2018" name="Sci. Adv.">
        <title>Multi-heme cytochromes provide a pathway for survival in energy-limited environments.</title>
        <authorList>
            <person name="Deng X."/>
            <person name="Dohmae N."/>
            <person name="Nealson K.H."/>
            <person name="Hashimoto K."/>
            <person name="Okamoto A."/>
        </authorList>
    </citation>
    <scope>NUCLEOTIDE SEQUENCE [LARGE SCALE GENOMIC DNA]</scope>
    <source>
        <strain evidence="1 2">IS5</strain>
    </source>
</reference>
<dbReference type="RefSeq" id="WP_126380758.1">
    <property type="nucleotide sequence ID" value="NZ_AP017378.1"/>
</dbReference>
<proteinExistence type="predicted"/>
<organism evidence="1 2">
    <name type="scientific">Desulfovibrio ferrophilus</name>
    <dbReference type="NCBI Taxonomy" id="241368"/>
    <lineage>
        <taxon>Bacteria</taxon>
        <taxon>Pseudomonadati</taxon>
        <taxon>Thermodesulfobacteriota</taxon>
        <taxon>Desulfovibrionia</taxon>
        <taxon>Desulfovibrionales</taxon>
        <taxon>Desulfovibrionaceae</taxon>
        <taxon>Desulfovibrio</taxon>
    </lineage>
</organism>
<sequence length="74" mass="8150">MQVNYDPEKDTLKIVLSSTPVKKCEYDNPGIILGYGGDGTLVDVEIPEASRRVDDPKSVDLCVRGRNVQGMKLL</sequence>
<name>A0A2Z6B2I4_9BACT</name>
<protein>
    <recommendedName>
        <fullName evidence="3">DUF2283 domain-containing protein</fullName>
    </recommendedName>
</protein>
<gene>
    <name evidence="1" type="ORF">DFE_3008</name>
</gene>
<dbReference type="EMBL" id="AP017378">
    <property type="protein sequence ID" value="BBD09734.1"/>
    <property type="molecule type" value="Genomic_DNA"/>
</dbReference>
<evidence type="ECO:0000313" key="2">
    <source>
        <dbReference type="Proteomes" id="UP000269883"/>
    </source>
</evidence>
<keyword evidence="2" id="KW-1185">Reference proteome</keyword>
<dbReference type="InterPro" id="IPR019270">
    <property type="entry name" value="DUF2283"/>
</dbReference>
<evidence type="ECO:0000313" key="1">
    <source>
        <dbReference type="EMBL" id="BBD09734.1"/>
    </source>
</evidence>
<dbReference type="AlphaFoldDB" id="A0A2Z6B2I4"/>
<accession>A0A2Z6B2I4</accession>
<dbReference type="KEGG" id="dfl:DFE_3008"/>